<dbReference type="AlphaFoldDB" id="A0A517YF98"/>
<accession>A0A517YF98</accession>
<evidence type="ECO:0000313" key="2">
    <source>
        <dbReference type="Proteomes" id="UP000315017"/>
    </source>
</evidence>
<dbReference type="Proteomes" id="UP000315017">
    <property type="component" value="Chromosome"/>
</dbReference>
<evidence type="ECO:0000313" key="1">
    <source>
        <dbReference type="EMBL" id="QDU28899.1"/>
    </source>
</evidence>
<keyword evidence="2" id="KW-1185">Reference proteome</keyword>
<gene>
    <name evidence="1" type="ORF">ETAA8_40050</name>
</gene>
<sequence>MKHRELQIVALKMHDEWSASFSDEPETGYGGATARDAARRLLTACDRVDLEHDYLTEGSAVEQTDRMELTIRVFRK</sequence>
<dbReference type="RefSeq" id="WP_145091932.1">
    <property type="nucleotide sequence ID" value="NZ_CP036274.1"/>
</dbReference>
<reference evidence="1 2" key="1">
    <citation type="submission" date="2019-02" db="EMBL/GenBank/DDBJ databases">
        <title>Deep-cultivation of Planctomycetes and their phenomic and genomic characterization uncovers novel biology.</title>
        <authorList>
            <person name="Wiegand S."/>
            <person name="Jogler M."/>
            <person name="Boedeker C."/>
            <person name="Pinto D."/>
            <person name="Vollmers J."/>
            <person name="Rivas-Marin E."/>
            <person name="Kohn T."/>
            <person name="Peeters S.H."/>
            <person name="Heuer A."/>
            <person name="Rast P."/>
            <person name="Oberbeckmann S."/>
            <person name="Bunk B."/>
            <person name="Jeske O."/>
            <person name="Meyerdierks A."/>
            <person name="Storesund J.E."/>
            <person name="Kallscheuer N."/>
            <person name="Luecker S."/>
            <person name="Lage O.M."/>
            <person name="Pohl T."/>
            <person name="Merkel B.J."/>
            <person name="Hornburger P."/>
            <person name="Mueller R.-W."/>
            <person name="Bruemmer F."/>
            <person name="Labrenz M."/>
            <person name="Spormann A.M."/>
            <person name="Op den Camp H."/>
            <person name="Overmann J."/>
            <person name="Amann R."/>
            <person name="Jetten M.S.M."/>
            <person name="Mascher T."/>
            <person name="Medema M.H."/>
            <person name="Devos D.P."/>
            <person name="Kaster A.-K."/>
            <person name="Ovreas L."/>
            <person name="Rohde M."/>
            <person name="Galperin M.Y."/>
            <person name="Jogler C."/>
        </authorList>
    </citation>
    <scope>NUCLEOTIDE SEQUENCE [LARGE SCALE GENOMIC DNA]</scope>
    <source>
        <strain evidence="1 2">ETA_A8</strain>
    </source>
</reference>
<dbReference type="EMBL" id="CP036274">
    <property type="protein sequence ID" value="QDU28899.1"/>
    <property type="molecule type" value="Genomic_DNA"/>
</dbReference>
<proteinExistence type="predicted"/>
<dbReference type="KEGG" id="aagg:ETAA8_40050"/>
<name>A0A517YF98_9BACT</name>
<protein>
    <submittedName>
        <fullName evidence="1">Uncharacterized protein</fullName>
    </submittedName>
</protein>
<organism evidence="1 2">
    <name type="scientific">Anatilimnocola aggregata</name>
    <dbReference type="NCBI Taxonomy" id="2528021"/>
    <lineage>
        <taxon>Bacteria</taxon>
        <taxon>Pseudomonadati</taxon>
        <taxon>Planctomycetota</taxon>
        <taxon>Planctomycetia</taxon>
        <taxon>Pirellulales</taxon>
        <taxon>Pirellulaceae</taxon>
        <taxon>Anatilimnocola</taxon>
    </lineage>
</organism>